<dbReference type="Proteomes" id="UP000006073">
    <property type="component" value="Unassembled WGS sequence"/>
</dbReference>
<dbReference type="OrthoDB" id="1293009at2"/>
<keyword evidence="1" id="KW-0732">Signal</keyword>
<evidence type="ECO:0000313" key="3">
    <source>
        <dbReference type="Proteomes" id="UP000006073"/>
    </source>
</evidence>
<comment type="caution">
    <text evidence="2">The sequence shown here is derived from an EMBL/GenBank/DDBJ whole genome shotgun (WGS) entry which is preliminary data.</text>
</comment>
<accession>S2D9V6</accession>
<dbReference type="InterPro" id="IPR038636">
    <property type="entry name" value="Wzi_sf"/>
</dbReference>
<feature type="chain" id="PRO_5004507790" evidence="1">
    <location>
        <begin position="19"/>
        <end position="557"/>
    </location>
</feature>
<proteinExistence type="predicted"/>
<gene>
    <name evidence="2" type="ORF">A33Q_3036</name>
</gene>
<reference evidence="2 3" key="1">
    <citation type="journal article" date="2013" name="Genome Announc.">
        <title>Draft Genome Sequence of Indibacter alkaliphilus Strain LW1T, Isolated from Lonar Lake, a Haloalkaline Lake in the Buldana District of Maharashtra, India.</title>
        <authorList>
            <person name="Singh A."/>
            <person name="Kumar Jangir P."/>
            <person name="Sharma R."/>
            <person name="Singh A."/>
            <person name="Kumar Pinnaka A."/>
            <person name="Shivaji S."/>
        </authorList>
    </citation>
    <scope>NUCLEOTIDE SEQUENCE [LARGE SCALE GENOMIC DNA]</scope>
    <source>
        <strain evidence="3">CCUG 57479 / KCTC 22604 / LW1</strain>
    </source>
</reference>
<keyword evidence="2" id="KW-0675">Receptor</keyword>
<dbReference type="RefSeq" id="WP_009033440.1">
    <property type="nucleotide sequence ID" value="NZ_ALWO02000037.1"/>
</dbReference>
<dbReference type="Gene3D" id="2.40.160.130">
    <property type="entry name" value="Capsule assembly protein Wzi"/>
    <property type="match status" value="1"/>
</dbReference>
<dbReference type="eggNOG" id="ENOG5030DQ4">
    <property type="taxonomic scope" value="Bacteria"/>
</dbReference>
<feature type="signal peptide" evidence="1">
    <location>
        <begin position="1"/>
        <end position="18"/>
    </location>
</feature>
<evidence type="ECO:0000256" key="1">
    <source>
        <dbReference type="SAM" id="SignalP"/>
    </source>
</evidence>
<dbReference type="AlphaFoldDB" id="S2D9V6"/>
<evidence type="ECO:0000313" key="2">
    <source>
        <dbReference type="EMBL" id="EOZ95674.1"/>
    </source>
</evidence>
<dbReference type="PROSITE" id="PS50007">
    <property type="entry name" value="PIPLC_X_DOMAIN"/>
    <property type="match status" value="1"/>
</dbReference>
<organism evidence="2 3">
    <name type="scientific">Indibacter alkaliphilus (strain CCUG 57479 / KCTC 22604 / LW1)</name>
    <dbReference type="NCBI Taxonomy" id="1189612"/>
    <lineage>
        <taxon>Bacteria</taxon>
        <taxon>Pseudomonadati</taxon>
        <taxon>Bacteroidota</taxon>
        <taxon>Cytophagia</taxon>
        <taxon>Cytophagales</taxon>
        <taxon>Cyclobacteriaceae</taxon>
    </lineage>
</organism>
<dbReference type="InterPro" id="IPR026950">
    <property type="entry name" value="Caps_assemb_Wzi"/>
</dbReference>
<sequence length="557" mass="64669">MFRARFLFLLFFSVLTIANGQDIPAGFPVLEEYERRLQLMDTSSAERSFLLRPMSGESIRSFEYLDLFRDEQTRGTDKDFKISVLPVINSTAFNSRRPYGWGNGIMHPNVGFQTYLSGGVSGKYKFLRFRFQPELHFAENRRFQGFPNTFSDNITFSRFRFWNTGDFPERFGSGPSLNYWWGQSKVSAVFGAFEAGISTENIWWGPGQFNALIFSNNAQGFPHITLKTHKPAKTFLGNFEGQLVVGRLENSMLPATQHPELNRQFGRRLTGDWRFLNALSITYSPKWVDGLFVGVNRSYQQYSESKEPGLRNLFPIFDPFQKENFGFDRDGEGRDQQLTGFIRYLNKKAKTELYFEYGRRDHALNWREFILNPEHARAYLVGFNKIFSLENSSHDLQVRGEIVHQQESVNRYIRYLGLGGNVTWHTHWNSRGFVNYGQPLGVGIGVGSNSQTIEFALVDGINKKGVLIERLENHQDFYYRAFGQQNSVKPWIDLSVGLLWDQKWNNFLLGSKVQMINGHNYQWQLADSRQETFSKGLNLFSVYSQVHLIYFIKKERK</sequence>
<protein>
    <submittedName>
        <fullName evidence="2">TonB-dependent receptor</fullName>
    </submittedName>
</protein>
<keyword evidence="3" id="KW-1185">Reference proteome</keyword>
<dbReference type="EMBL" id="ALWO02000037">
    <property type="protein sequence ID" value="EOZ95674.1"/>
    <property type="molecule type" value="Genomic_DNA"/>
</dbReference>
<dbReference type="Pfam" id="PF14052">
    <property type="entry name" value="Caps_assemb_Wzi"/>
    <property type="match status" value="1"/>
</dbReference>
<name>S2D9V6_INDAL</name>
<dbReference type="STRING" id="1189612.A33Q_3036"/>